<reference evidence="2 3" key="1">
    <citation type="submission" date="2014-02" db="EMBL/GenBank/DDBJ databases">
        <title>Single nucleus genome sequencing reveals high similarity among nuclei of an endomycorrhizal fungus.</title>
        <authorList>
            <person name="Lin K."/>
            <person name="Geurts R."/>
            <person name="Zhang Z."/>
            <person name="Limpens E."/>
            <person name="Saunders D.G."/>
            <person name="Mu D."/>
            <person name="Pang E."/>
            <person name="Cao H."/>
            <person name="Cha H."/>
            <person name="Lin T."/>
            <person name="Zhou Q."/>
            <person name="Shang Y."/>
            <person name="Li Y."/>
            <person name="Ivanov S."/>
            <person name="Sharma T."/>
            <person name="Velzen R.V."/>
            <person name="Ruijter N.D."/>
            <person name="Aanen D.K."/>
            <person name="Win J."/>
            <person name="Kamoun S."/>
            <person name="Bisseling T."/>
            <person name="Huang S."/>
        </authorList>
    </citation>
    <scope>NUCLEOTIDE SEQUENCE [LARGE SCALE GENOMIC DNA]</scope>
    <source>
        <strain evidence="3">DAOM197198w</strain>
    </source>
</reference>
<protein>
    <recommendedName>
        <fullName evidence="1">DUF6570 domain-containing protein</fullName>
    </recommendedName>
</protein>
<evidence type="ECO:0000313" key="2">
    <source>
        <dbReference type="EMBL" id="EXX72862.1"/>
    </source>
</evidence>
<keyword evidence="3" id="KW-1185">Reference proteome</keyword>
<feature type="domain" description="DUF6570" evidence="1">
    <location>
        <begin position="58"/>
        <end position="95"/>
    </location>
</feature>
<organism evidence="2 3">
    <name type="scientific">Rhizophagus irregularis (strain DAOM 197198w)</name>
    <name type="common">Glomus intraradices</name>
    <dbReference type="NCBI Taxonomy" id="1432141"/>
    <lineage>
        <taxon>Eukaryota</taxon>
        <taxon>Fungi</taxon>
        <taxon>Fungi incertae sedis</taxon>
        <taxon>Mucoromycota</taxon>
        <taxon>Glomeromycotina</taxon>
        <taxon>Glomeromycetes</taxon>
        <taxon>Glomerales</taxon>
        <taxon>Glomeraceae</taxon>
        <taxon>Rhizophagus</taxon>
    </lineage>
</organism>
<name>A0A015JTE0_RHIIW</name>
<dbReference type="InterPro" id="IPR046700">
    <property type="entry name" value="DUF6570"/>
</dbReference>
<sequence length="108" mass="12755">MDPGRRNADRASIPVISVYILLGGQYAYREILLIFHKMCKSSRHDFYMIYRRHSEGGSNFRDFHVRRGKVMRALHWLKANNKFYRDIDIDDEILQTFPENGSIAENFG</sequence>
<comment type="caution">
    <text evidence="2">The sequence shown here is derived from an EMBL/GenBank/DDBJ whole genome shotgun (WGS) entry which is preliminary data.</text>
</comment>
<dbReference type="Pfam" id="PF20209">
    <property type="entry name" value="DUF6570"/>
    <property type="match status" value="1"/>
</dbReference>
<dbReference type="Proteomes" id="UP000022910">
    <property type="component" value="Unassembled WGS sequence"/>
</dbReference>
<dbReference type="AlphaFoldDB" id="A0A015JTE0"/>
<evidence type="ECO:0000259" key="1">
    <source>
        <dbReference type="Pfam" id="PF20209"/>
    </source>
</evidence>
<dbReference type="HOGENOM" id="CLU_174992_0_0_1"/>
<gene>
    <name evidence="2" type="ORF">RirG_065370</name>
</gene>
<dbReference type="EMBL" id="JEMT01014973">
    <property type="protein sequence ID" value="EXX72862.1"/>
    <property type="molecule type" value="Genomic_DNA"/>
</dbReference>
<evidence type="ECO:0000313" key="3">
    <source>
        <dbReference type="Proteomes" id="UP000022910"/>
    </source>
</evidence>
<proteinExistence type="predicted"/>
<accession>A0A015JTE0</accession>